<evidence type="ECO:0000256" key="1">
    <source>
        <dbReference type="ARBA" id="ARBA00004651"/>
    </source>
</evidence>
<dbReference type="PANTHER" id="PTHR30193:SF37">
    <property type="entry name" value="INNER MEMBRANE ABC TRANSPORTER PERMEASE PROTEIN YCJO"/>
    <property type="match status" value="1"/>
</dbReference>
<feature type="region of interest" description="Disordered" evidence="8">
    <location>
        <begin position="1"/>
        <end position="22"/>
    </location>
</feature>
<evidence type="ECO:0000256" key="8">
    <source>
        <dbReference type="SAM" id="MobiDB-lite"/>
    </source>
</evidence>
<dbReference type="HOGENOM" id="CLU_016047_0_0_11"/>
<dbReference type="PROSITE" id="PS50928">
    <property type="entry name" value="ABC_TM1"/>
    <property type="match status" value="1"/>
</dbReference>
<dbReference type="GO" id="GO:0055085">
    <property type="term" value="P:transmembrane transport"/>
    <property type="evidence" value="ECO:0007669"/>
    <property type="project" value="InterPro"/>
</dbReference>
<feature type="transmembrane region" description="Helical" evidence="7">
    <location>
        <begin position="127"/>
        <end position="148"/>
    </location>
</feature>
<dbReference type="InterPro" id="IPR051393">
    <property type="entry name" value="ABC_transporter_permease"/>
</dbReference>
<evidence type="ECO:0000256" key="7">
    <source>
        <dbReference type="RuleBase" id="RU363032"/>
    </source>
</evidence>
<evidence type="ECO:0000259" key="9">
    <source>
        <dbReference type="PROSITE" id="PS50928"/>
    </source>
</evidence>
<protein>
    <submittedName>
        <fullName evidence="10">Carbohydrate ABC transporter membrane protein</fullName>
    </submittedName>
</protein>
<name>A0A060ZJ59_9ACTN</name>
<feature type="domain" description="ABC transmembrane type-1" evidence="9">
    <location>
        <begin position="90"/>
        <end position="304"/>
    </location>
</feature>
<keyword evidence="2 7" id="KW-0813">Transport</keyword>
<evidence type="ECO:0000256" key="3">
    <source>
        <dbReference type="ARBA" id="ARBA00022475"/>
    </source>
</evidence>
<comment type="subcellular location">
    <subcellularLocation>
        <location evidence="1 7">Cell membrane</location>
        <topology evidence="1 7">Multi-pass membrane protein</topology>
    </subcellularLocation>
</comment>
<evidence type="ECO:0000256" key="6">
    <source>
        <dbReference type="ARBA" id="ARBA00023136"/>
    </source>
</evidence>
<proteinExistence type="inferred from homology"/>
<dbReference type="SUPFAM" id="SSF161098">
    <property type="entry name" value="MetI-like"/>
    <property type="match status" value="1"/>
</dbReference>
<dbReference type="InterPro" id="IPR000515">
    <property type="entry name" value="MetI-like"/>
</dbReference>
<feature type="transmembrane region" description="Helical" evidence="7">
    <location>
        <begin position="94"/>
        <end position="115"/>
    </location>
</feature>
<accession>A0A060ZJ59</accession>
<keyword evidence="6 7" id="KW-0472">Membrane</keyword>
<dbReference type="InterPro" id="IPR035906">
    <property type="entry name" value="MetI-like_sf"/>
</dbReference>
<evidence type="ECO:0000256" key="2">
    <source>
        <dbReference type="ARBA" id="ARBA00022448"/>
    </source>
</evidence>
<dbReference type="PANTHER" id="PTHR30193">
    <property type="entry name" value="ABC TRANSPORTER PERMEASE PROTEIN"/>
    <property type="match status" value="1"/>
</dbReference>
<dbReference type="Pfam" id="PF00528">
    <property type="entry name" value="BPD_transp_1"/>
    <property type="match status" value="1"/>
</dbReference>
<dbReference type="CDD" id="cd06261">
    <property type="entry name" value="TM_PBP2"/>
    <property type="match status" value="1"/>
</dbReference>
<keyword evidence="3" id="KW-1003">Cell membrane</keyword>
<comment type="similarity">
    <text evidence="7">Belongs to the binding-protein-dependent transport system permease family.</text>
</comment>
<dbReference type="EMBL" id="LK022848">
    <property type="protein sequence ID" value="CDR01185.1"/>
    <property type="molecule type" value="Genomic_DNA"/>
</dbReference>
<keyword evidence="5 7" id="KW-1133">Transmembrane helix</keyword>
<dbReference type="PATRIC" id="fig|576784.4.peg.44"/>
<dbReference type="Gene3D" id="1.10.3720.10">
    <property type="entry name" value="MetI-like"/>
    <property type="match status" value="1"/>
</dbReference>
<evidence type="ECO:0000256" key="5">
    <source>
        <dbReference type="ARBA" id="ARBA00022989"/>
    </source>
</evidence>
<evidence type="ECO:0000256" key="4">
    <source>
        <dbReference type="ARBA" id="ARBA00022692"/>
    </source>
</evidence>
<keyword evidence="4 7" id="KW-0812">Transmembrane</keyword>
<reference evidence="10" key="1">
    <citation type="submission" date="2014-05" db="EMBL/GenBank/DDBJ databases">
        <authorList>
            <person name="Horn Fabian"/>
        </authorList>
    </citation>
    <scope>NUCLEOTIDE SEQUENCE</scope>
</reference>
<gene>
    <name evidence="10" type="ORF">SIRAN174</name>
</gene>
<feature type="transmembrane region" description="Helical" evidence="7">
    <location>
        <begin position="29"/>
        <end position="59"/>
    </location>
</feature>
<evidence type="ECO:0000313" key="10">
    <source>
        <dbReference type="EMBL" id="CDR01185.1"/>
    </source>
</evidence>
<feature type="transmembrane region" description="Helical" evidence="7">
    <location>
        <begin position="177"/>
        <end position="202"/>
    </location>
</feature>
<organism evidence="10">
    <name type="scientific">Streptomyces iranensis</name>
    <dbReference type="NCBI Taxonomy" id="576784"/>
    <lineage>
        <taxon>Bacteria</taxon>
        <taxon>Bacillati</taxon>
        <taxon>Actinomycetota</taxon>
        <taxon>Actinomycetes</taxon>
        <taxon>Kitasatosporales</taxon>
        <taxon>Streptomycetaceae</taxon>
        <taxon>Streptomyces</taxon>
        <taxon>Streptomyces violaceusniger group</taxon>
    </lineage>
</organism>
<dbReference type="AlphaFoldDB" id="A0A060ZJ59"/>
<sequence>MVRADAPAPSQPVAEKAARPTDRKREGSWSAYALLLPAGVFYVSFQLFPILVAFALSFFSWDGIDIRQAKFLGLANYVTLVHDGLLWRSVWHNLVVALAVLIIQCVGSFVIAAIIQAGIKGGRFFRLVFFAPVVISSVAVGMLAIFVFSPSQGLVNEALSAIGLGGLRQPWLGSGTWALPAVIATYILQNFGLSVLLFISGLGQVDQDLLEAAELDGASQGRILWQVVFPVIRPVTTTVFLLGLVTGFKLFDTVYVMTAGGPFHASDTIVTYLYGVSFGGNDIGYGNAIGVLLFVILLVIALIQLRLTRTGKETE</sequence>
<dbReference type="GO" id="GO:0005886">
    <property type="term" value="C:plasma membrane"/>
    <property type="evidence" value="ECO:0007669"/>
    <property type="project" value="UniProtKB-SubCell"/>
</dbReference>
<feature type="transmembrane region" description="Helical" evidence="7">
    <location>
        <begin position="283"/>
        <end position="303"/>
    </location>
</feature>
<feature type="transmembrane region" description="Helical" evidence="7">
    <location>
        <begin position="223"/>
        <end position="248"/>
    </location>
</feature>